<evidence type="ECO:0000313" key="1">
    <source>
        <dbReference type="EMBL" id="CAB4821286.1"/>
    </source>
</evidence>
<accession>A0A6J6ZN50</accession>
<name>A0A6J6ZN50_9ZZZZ</name>
<gene>
    <name evidence="1" type="ORF">UFOPK3162_00488</name>
</gene>
<protein>
    <submittedName>
        <fullName evidence="1">Unannotated protein</fullName>
    </submittedName>
</protein>
<reference evidence="1" key="1">
    <citation type="submission" date="2020-05" db="EMBL/GenBank/DDBJ databases">
        <authorList>
            <person name="Chiriac C."/>
            <person name="Salcher M."/>
            <person name="Ghai R."/>
            <person name="Kavagutti S V."/>
        </authorList>
    </citation>
    <scope>NUCLEOTIDE SEQUENCE</scope>
</reference>
<organism evidence="1">
    <name type="scientific">freshwater metagenome</name>
    <dbReference type="NCBI Taxonomy" id="449393"/>
    <lineage>
        <taxon>unclassified sequences</taxon>
        <taxon>metagenomes</taxon>
        <taxon>ecological metagenomes</taxon>
    </lineage>
</organism>
<dbReference type="EMBL" id="CAFABB010000078">
    <property type="protein sequence ID" value="CAB4821286.1"/>
    <property type="molecule type" value="Genomic_DNA"/>
</dbReference>
<sequence>MVPINSLGAKIVALTIGSFTSNIFPSGYSDGLVTTRSLPSSNVTL</sequence>
<proteinExistence type="predicted"/>
<dbReference type="AlphaFoldDB" id="A0A6J6ZN50"/>